<reference evidence="3" key="1">
    <citation type="journal article" date="2010" name="PLoS Negl. Trop. Dis.">
        <title>The genome sequence of Trypanosoma brucei gambiense, causative agent of chronic human african trypanosomiasis.</title>
        <authorList>
            <person name="Jackson A.P."/>
            <person name="Sanders M."/>
            <person name="Berry A."/>
            <person name="McQuillan J."/>
            <person name="Aslett M.A."/>
            <person name="Quail M.A."/>
            <person name="Chukualim B."/>
            <person name="Capewell P."/>
            <person name="MacLeod A."/>
            <person name="Melville S.E."/>
            <person name="Gibson W."/>
            <person name="Barry J.D."/>
            <person name="Berriman M."/>
            <person name="Hertz-Fowler C."/>
        </authorList>
    </citation>
    <scope>NUCLEOTIDE SEQUENCE [LARGE SCALE GENOMIC DNA]</scope>
    <source>
        <strain evidence="3">MHOM/CI/86/DAL972</strain>
    </source>
</reference>
<dbReference type="KEGG" id="tbg:TbgDal_III5460"/>
<gene>
    <name evidence="2" type="ORF">TbgDal_III5460</name>
</gene>
<dbReference type="AlphaFoldDB" id="C9ZLJ5"/>
<dbReference type="EMBL" id="FN554966">
    <property type="protein sequence ID" value="CBH10204.1"/>
    <property type="molecule type" value="Genomic_DNA"/>
</dbReference>
<dbReference type="VEuPathDB" id="TriTrypDB:Tbg972.3.5460"/>
<feature type="compositionally biased region" description="Basic and acidic residues" evidence="1">
    <location>
        <begin position="311"/>
        <end position="320"/>
    </location>
</feature>
<feature type="compositionally biased region" description="Polar residues" evidence="1">
    <location>
        <begin position="174"/>
        <end position="186"/>
    </location>
</feature>
<evidence type="ECO:0000313" key="3">
    <source>
        <dbReference type="Proteomes" id="UP000002316"/>
    </source>
</evidence>
<accession>C9ZLJ5</accession>
<dbReference type="RefSeq" id="XP_011772494.1">
    <property type="nucleotide sequence ID" value="XM_011774192.1"/>
</dbReference>
<feature type="region of interest" description="Disordered" evidence="1">
    <location>
        <begin position="172"/>
        <end position="236"/>
    </location>
</feature>
<feature type="compositionally biased region" description="Polar residues" evidence="1">
    <location>
        <begin position="224"/>
        <end position="236"/>
    </location>
</feature>
<dbReference type="Proteomes" id="UP000002316">
    <property type="component" value="Chromosome 3"/>
</dbReference>
<dbReference type="OrthoDB" id="247045at2759"/>
<feature type="compositionally biased region" description="Basic and acidic residues" evidence="1">
    <location>
        <begin position="191"/>
        <end position="200"/>
    </location>
</feature>
<proteinExistence type="predicted"/>
<name>C9ZLJ5_TRYB9</name>
<organism evidence="2 3">
    <name type="scientific">Trypanosoma brucei gambiense (strain MHOM/CI/86/DAL972)</name>
    <dbReference type="NCBI Taxonomy" id="679716"/>
    <lineage>
        <taxon>Eukaryota</taxon>
        <taxon>Discoba</taxon>
        <taxon>Euglenozoa</taxon>
        <taxon>Kinetoplastea</taxon>
        <taxon>Metakinetoplastina</taxon>
        <taxon>Trypanosomatida</taxon>
        <taxon>Trypanosomatidae</taxon>
        <taxon>Trypanosoma</taxon>
    </lineage>
</organism>
<sequence length="359" mass="39320">MSIPPHLGGGSSCMLLSKLKFIVARLFPFFAVSTPTMGVVKVWLREPHHTDDEAVKLVVDETSDVSDVLLKVPEFLRVRNLKPSEIQAEYQDAVLSNRFLLYNVFQGKNEGTLVIRPRPMALQTSGKGLPFTARCKNRVNDITPSLHHTVCPLPSPKVIKFGEKAAPPVKSLRRSVSYSGVQNRSSMARRGSRDHVDHCVGPHSAPGSRDGTPKKQVREHSHRNNPVESASSALAARTSCQQRVPFDAVNSAVSRFRQEAEKMKATPKRNNIGVVCGSFRPQWGRPLCATCGRSKHLHWAAPVNKTHKRSSATERSDKHPAVCASTAGTQGDSVFLGLDGGYSSGEGHVDTIPSPKDQW</sequence>
<dbReference type="GeneID" id="23859355"/>
<feature type="region of interest" description="Disordered" evidence="1">
    <location>
        <begin position="304"/>
        <end position="324"/>
    </location>
</feature>
<evidence type="ECO:0000313" key="2">
    <source>
        <dbReference type="EMBL" id="CBH10204.1"/>
    </source>
</evidence>
<evidence type="ECO:0000256" key="1">
    <source>
        <dbReference type="SAM" id="MobiDB-lite"/>
    </source>
</evidence>
<protein>
    <submittedName>
        <fullName evidence="2">Uncharacterized protein</fullName>
    </submittedName>
</protein>